<protein>
    <recommendedName>
        <fullName evidence="1">TssC1 N-terminal domain-containing protein</fullName>
    </recommendedName>
</protein>
<dbReference type="AlphaFoldDB" id="L7TZQ4"/>
<evidence type="ECO:0000313" key="2">
    <source>
        <dbReference type="EMBL" id="AGC41453.1"/>
    </source>
</evidence>
<dbReference type="InterPro" id="IPR008312">
    <property type="entry name" value="T6SS_TssB1"/>
</dbReference>
<dbReference type="InterPro" id="IPR010269">
    <property type="entry name" value="T6SS_TssC-like"/>
</dbReference>
<evidence type="ECO:0000313" key="3">
    <source>
        <dbReference type="Proteomes" id="UP000011131"/>
    </source>
</evidence>
<dbReference type="KEGG" id="msd:MYSTI_00094"/>
<dbReference type="PANTHER" id="PTHR35565">
    <property type="entry name" value="CYTOPLASMIC PROTEIN-RELATED"/>
    <property type="match status" value="1"/>
</dbReference>
<dbReference type="Proteomes" id="UP000011131">
    <property type="component" value="Chromosome"/>
</dbReference>
<dbReference type="eggNOG" id="COG3516">
    <property type="taxonomic scope" value="Bacteria"/>
</dbReference>
<dbReference type="eggNOG" id="COG3517">
    <property type="taxonomic scope" value="Bacteria"/>
</dbReference>
<keyword evidence="3" id="KW-1185">Reference proteome</keyword>
<dbReference type="STRING" id="1278073.MYSTI_00094"/>
<dbReference type="PATRIC" id="fig|1278073.3.peg.100"/>
<dbReference type="HOGENOM" id="CLU_497657_0_0_7"/>
<proteinExistence type="predicted"/>
<evidence type="ECO:0000259" key="1">
    <source>
        <dbReference type="Pfam" id="PF05943"/>
    </source>
</evidence>
<reference evidence="2 3" key="1">
    <citation type="journal article" date="2013" name="Genome Announc.">
        <title>Complete genome sequence of Myxococcus stipitatus strain DSM 14675, a fruiting myxobacterium.</title>
        <authorList>
            <person name="Huntley S."/>
            <person name="Kneip S."/>
            <person name="Treuner-Lange A."/>
            <person name="Sogaard-Andersen L."/>
        </authorList>
    </citation>
    <scope>NUCLEOTIDE SEQUENCE [LARGE SCALE GENOMIC DNA]</scope>
    <source>
        <strain evidence="3">DSM 14675 / JCM 12634 / Mx s8</strain>
    </source>
</reference>
<dbReference type="EMBL" id="CP004025">
    <property type="protein sequence ID" value="AGC41453.1"/>
    <property type="molecule type" value="Genomic_DNA"/>
</dbReference>
<dbReference type="InterPro" id="IPR044031">
    <property type="entry name" value="TssC1_N"/>
</dbReference>
<feature type="domain" description="TssC1 N-terminal" evidence="1">
    <location>
        <begin position="262"/>
        <end position="446"/>
    </location>
</feature>
<gene>
    <name evidence="2" type="ordered locus">MYSTI_00094</name>
</gene>
<dbReference type="PANTHER" id="PTHR35565:SF1">
    <property type="entry name" value="TYPE VI SECRETION SYSTEM CONTRACTILE SHEATH LARGE SUBUNIT"/>
    <property type="match status" value="1"/>
</dbReference>
<dbReference type="Pfam" id="PF05591">
    <property type="entry name" value="T6SS_VipA"/>
    <property type="match status" value="1"/>
</dbReference>
<feature type="domain" description="TssC1 N-terminal" evidence="1">
    <location>
        <begin position="201"/>
        <end position="260"/>
    </location>
</feature>
<organism evidence="2 3">
    <name type="scientific">Myxococcus stipitatus (strain DSM 14675 / JCM 12634 / Mx s8)</name>
    <dbReference type="NCBI Taxonomy" id="1278073"/>
    <lineage>
        <taxon>Bacteria</taxon>
        <taxon>Pseudomonadati</taxon>
        <taxon>Myxococcota</taxon>
        <taxon>Myxococcia</taxon>
        <taxon>Myxococcales</taxon>
        <taxon>Cystobacterineae</taxon>
        <taxon>Myxococcaceae</taxon>
        <taxon>Myxococcus</taxon>
    </lineage>
</organism>
<name>L7TZQ4_MYXSD</name>
<accession>L7TZQ4</accession>
<sequence length="547" mass="57982">MSRSGSNAEGAHVRWFVAGAFSSSPTGRRFQVTPETFAEELAKAARHVRVTVPDRLGAQDTCPVELSFERLRDFSVAEVLPRLPKPRELHALRDTLWGLGPSEEVIQCVTRVTGPGRLPDAVAAAIRDAAPPAASAPPAAAAAKEEDSLVESLLQQAESASPTVNASRAVSAFIKAINPSPRATPAAGPASAARKAVKDLVDETLVRCATDVLIAEPVARMESAWRGLKWLVDQCPTSAGMAVEVLDVSRAELPGALEEALGGEPFERPDAVFVVDTNDDVAVLARLAALGERAQLPIIAAVAPSLLGLSPDELSLGLDDGREKVSEAWKELRQDESSRWLCAVLNRVAVANEVKAKRWAFTSPALAVAALLASSFRETRSFARITGQPGSVRAPALWEVPAGRDKGLSIPTETFLPIRAQTKLEAHGVLGLGSRRDADTVLLAAAPMAFGGGYAVPLPAQVLTGRIVRFATWVRDQLPPGSGTTEVAAIFSQAAEVFLFQGSPEQGQLQGELVRTDHGPGVHVTATVRPEHAGTRFQLAFTLPMRG</sequence>
<dbReference type="Pfam" id="PF05943">
    <property type="entry name" value="VipB"/>
    <property type="match status" value="2"/>
</dbReference>